<reference evidence="1" key="1">
    <citation type="submission" date="2020-05" db="EMBL/GenBank/DDBJ databases">
        <title>Large-scale comparative analyses of tick genomes elucidate their genetic diversity and vector capacities.</title>
        <authorList>
            <person name="Jia N."/>
            <person name="Wang J."/>
            <person name="Shi W."/>
            <person name="Du L."/>
            <person name="Sun Y."/>
            <person name="Zhan W."/>
            <person name="Jiang J."/>
            <person name="Wang Q."/>
            <person name="Zhang B."/>
            <person name="Ji P."/>
            <person name="Sakyi L.B."/>
            <person name="Cui X."/>
            <person name="Yuan T."/>
            <person name="Jiang B."/>
            <person name="Yang W."/>
            <person name="Lam T.T.-Y."/>
            <person name="Chang Q."/>
            <person name="Ding S."/>
            <person name="Wang X."/>
            <person name="Zhu J."/>
            <person name="Ruan X."/>
            <person name="Zhao L."/>
            <person name="Wei J."/>
            <person name="Que T."/>
            <person name="Du C."/>
            <person name="Cheng J."/>
            <person name="Dai P."/>
            <person name="Han X."/>
            <person name="Huang E."/>
            <person name="Gao Y."/>
            <person name="Liu J."/>
            <person name="Shao H."/>
            <person name="Ye R."/>
            <person name="Li L."/>
            <person name="Wei W."/>
            <person name="Wang X."/>
            <person name="Wang C."/>
            <person name="Yang T."/>
            <person name="Huo Q."/>
            <person name="Li W."/>
            <person name="Guo W."/>
            <person name="Chen H."/>
            <person name="Zhou L."/>
            <person name="Ni X."/>
            <person name="Tian J."/>
            <person name="Zhou Y."/>
            <person name="Sheng Y."/>
            <person name="Liu T."/>
            <person name="Pan Y."/>
            <person name="Xia L."/>
            <person name="Li J."/>
            <person name="Zhao F."/>
            <person name="Cao W."/>
        </authorList>
    </citation>
    <scope>NUCLEOTIDE SEQUENCE</scope>
    <source>
        <strain evidence="1">Hyas-2018</strain>
    </source>
</reference>
<evidence type="ECO:0000313" key="1">
    <source>
        <dbReference type="EMBL" id="KAH6922934.1"/>
    </source>
</evidence>
<evidence type="ECO:0000313" key="2">
    <source>
        <dbReference type="Proteomes" id="UP000821845"/>
    </source>
</evidence>
<dbReference type="EMBL" id="CM023489">
    <property type="protein sequence ID" value="KAH6922934.1"/>
    <property type="molecule type" value="Genomic_DNA"/>
</dbReference>
<organism evidence="1 2">
    <name type="scientific">Hyalomma asiaticum</name>
    <name type="common">Tick</name>
    <dbReference type="NCBI Taxonomy" id="266040"/>
    <lineage>
        <taxon>Eukaryota</taxon>
        <taxon>Metazoa</taxon>
        <taxon>Ecdysozoa</taxon>
        <taxon>Arthropoda</taxon>
        <taxon>Chelicerata</taxon>
        <taxon>Arachnida</taxon>
        <taxon>Acari</taxon>
        <taxon>Parasitiformes</taxon>
        <taxon>Ixodida</taxon>
        <taxon>Ixodoidea</taxon>
        <taxon>Ixodidae</taxon>
        <taxon>Hyalomminae</taxon>
        <taxon>Hyalomma</taxon>
    </lineage>
</organism>
<name>A0ACB7RM36_HYAAI</name>
<proteinExistence type="predicted"/>
<keyword evidence="2" id="KW-1185">Reference proteome</keyword>
<dbReference type="Proteomes" id="UP000821845">
    <property type="component" value="Chromosome 9"/>
</dbReference>
<protein>
    <submittedName>
        <fullName evidence="1">Uncharacterized protein</fullName>
    </submittedName>
</protein>
<sequence>MESYASTALLACVLALRALLAFAQDQHDELFCCLGGKRTVLRGLELKDDGEKPPVPGVCNAGHVFDCYREYSSVLFRKELLPNEDGSFNETSYLSACSFFAPESTCQLSIDHCPKKFKDQFARSEEGYKATRGIVCDASSLQALVRISSCLNNDRMHKCVSSPKEPERGTNPREYWCKFAQGSLRCVDEGVKECKHSYEQEKPIFRKYFEAVSNMFLCNALASGSAAAATPHAFVFGALGLVLTGWVTTKS</sequence>
<comment type="caution">
    <text evidence="1">The sequence shown here is derived from an EMBL/GenBank/DDBJ whole genome shotgun (WGS) entry which is preliminary data.</text>
</comment>
<accession>A0ACB7RM36</accession>
<gene>
    <name evidence="1" type="ORF">HPB50_020273</name>
</gene>